<dbReference type="AlphaFoldDB" id="A0A7L5EKR7"/>
<dbReference type="RefSeq" id="WP_170106438.1">
    <property type="nucleotide sequence ID" value="NZ_CP051672.1"/>
</dbReference>
<dbReference type="InterPro" id="IPR032618">
    <property type="entry name" value="DUF4884"/>
</dbReference>
<reference evidence="1 2" key="1">
    <citation type="submission" date="2020-04" db="EMBL/GenBank/DDBJ databases">
        <title>Complete Genomes and Methylome analysis of CBBP consortium that reverse antibiotic-induced susceptibility to vancomycin-resistant Enterococcus faecium infection.</title>
        <authorList>
            <person name="Fomenkov A."/>
            <person name="Zhang Z."/>
            <person name="Pamer E."/>
            <person name="Roberts R.J."/>
        </authorList>
    </citation>
    <scope>NUCLEOTIDE SEQUENCE [LARGE SCALE GENOMIC DNA]</scope>
    <source>
        <strain evidence="2">CBBP</strain>
    </source>
</reference>
<organism evidence="1 2">
    <name type="scientific">Parabacteroides distasonis</name>
    <dbReference type="NCBI Taxonomy" id="823"/>
    <lineage>
        <taxon>Bacteria</taxon>
        <taxon>Pseudomonadati</taxon>
        <taxon>Bacteroidota</taxon>
        <taxon>Bacteroidia</taxon>
        <taxon>Bacteroidales</taxon>
        <taxon>Tannerellaceae</taxon>
        <taxon>Parabacteroides</taxon>
    </lineage>
</organism>
<gene>
    <name evidence="1" type="ORF">HHO38_21730</name>
</gene>
<protein>
    <submittedName>
        <fullName evidence="1">DUF4884 domain-containing protein</fullName>
    </submittedName>
</protein>
<evidence type="ECO:0000313" key="2">
    <source>
        <dbReference type="Proteomes" id="UP000501982"/>
    </source>
</evidence>
<name>A0A7L5EKR7_PARDI</name>
<proteinExistence type="predicted"/>
<dbReference type="Pfam" id="PF16225">
    <property type="entry name" value="DUF4884"/>
    <property type="match status" value="1"/>
</dbReference>
<dbReference type="Proteomes" id="UP000501982">
    <property type="component" value="Chromosome"/>
</dbReference>
<accession>A0A7L5EKR7</accession>
<evidence type="ECO:0000313" key="1">
    <source>
        <dbReference type="EMBL" id="QJE30730.1"/>
    </source>
</evidence>
<dbReference type="PROSITE" id="PS51257">
    <property type="entry name" value="PROKAR_LIPOPROTEIN"/>
    <property type="match status" value="1"/>
</dbReference>
<sequence>MKKIIIISIALLALTACESKQVEEVKASSNQSYPVEKLFTVDDITVYRFRDNDRYVYFTNRTGDVQYSYQKRVGKATRTIRVQTVCNDEQEFKNQ</sequence>
<dbReference type="EMBL" id="CP051672">
    <property type="protein sequence ID" value="QJE30730.1"/>
    <property type="molecule type" value="Genomic_DNA"/>
</dbReference>